<sequence>MKKITILFTFCISTFIAISQENKKISIEFADTPLQEALLELERQIHQKFFFEENWLKSHKVTKKYHQETIKNVLKGIFEETNINFYFTDDRIILLNNSIIYAKLPESFFEEKEQNQKPEEKDNIPIFQQAYVTTSVSRKNKLVTIGKQQLNISKKAFELSGVIQDFKTNKPIPNVSIHTTDKLKYAITDKNGRYRIQLPYGYNKLETNILGYEKLYQEVILYGTGTLNLKILQNAEALDEVVIESKKDANVKDAVVGANQIKVKEIKTIPLVLGERDVLKVATTLPGIKTVGEGANGFNVRGGRADQNLILLDDAVMYNPSHFLGLFSAVNPFTTSSLDIFKASIPAEYGGRLSSVFNIKTKGGNTKKIAGEGSIGPVTGNLALEIPVVKEKASVIAGVRATYSDYILRNLDEEALKHSEASFYDGILKYKHTINNNNAVQATLYYSKDRFSITQDSLLTYSNRLGSVKWSHSFNDANRFDAILVNSEYKYNILHEGGGNQNFDFGYTLNETQLKFNFDYDHSEKHKISYGVSSKLYNIDPGRIFPVGEGSDIVPKTIASEKGLESALYISDLYKVNEKLLLDIGIRYSIYAALGASTQKKYAPGEPKNEGTVIEVRDYKSNEVIETYGNPEFRISGRYLLGNDFSIKAGYTSTAQYLHLLSTNTTMSPMDIWKLSDLNIAPQTANQFSLGVFKNIPDKDLEFSLEGYYKKMKDLLDYKVGAQLILNDNLETDLLQGEGKAYGVEFLAKKTKGRLNGHLGYSYSRSMIKLDSELDEERVNNGEFFPSNFDKPHDFSLVANYKITKRYSISTNFIYQTGRPVTYPIGKFTFAGQEQVLYSDRNQFRIPDYYRLDIGINIEGNHKRNKLAHSFVNISIYNVLGRNNPYSVFFVNKGGDIKAYKTTIFSVPIPTITYNFKF</sequence>
<evidence type="ECO:0000256" key="7">
    <source>
        <dbReference type="ARBA" id="ARBA00023004"/>
    </source>
</evidence>
<evidence type="ECO:0000259" key="14">
    <source>
        <dbReference type="Pfam" id="PF00593"/>
    </source>
</evidence>
<dbReference type="RefSeq" id="WP_378253452.1">
    <property type="nucleotide sequence ID" value="NZ_JBHSJV010000001.1"/>
</dbReference>
<dbReference type="InterPro" id="IPR037066">
    <property type="entry name" value="Plug_dom_sf"/>
</dbReference>
<keyword evidence="5 12" id="KW-0812">Transmembrane</keyword>
<evidence type="ECO:0000256" key="13">
    <source>
        <dbReference type="RuleBase" id="RU003357"/>
    </source>
</evidence>
<evidence type="ECO:0000313" key="17">
    <source>
        <dbReference type="EMBL" id="MFD2591749.1"/>
    </source>
</evidence>
<keyword evidence="9 13" id="KW-0798">TonB box</keyword>
<dbReference type="Gene3D" id="2.40.170.20">
    <property type="entry name" value="TonB-dependent receptor, beta-barrel domain"/>
    <property type="match status" value="1"/>
</dbReference>
<comment type="caution">
    <text evidence="17">The sequence shown here is derived from an EMBL/GenBank/DDBJ whole genome shotgun (WGS) entry which is preliminary data.</text>
</comment>
<evidence type="ECO:0000256" key="11">
    <source>
        <dbReference type="ARBA" id="ARBA00023237"/>
    </source>
</evidence>
<dbReference type="PANTHER" id="PTHR32552:SF68">
    <property type="entry name" value="FERRICHROME OUTER MEMBRANE TRANSPORTER_PHAGE RECEPTOR"/>
    <property type="match status" value="1"/>
</dbReference>
<evidence type="ECO:0000256" key="3">
    <source>
        <dbReference type="ARBA" id="ARBA00022452"/>
    </source>
</evidence>
<evidence type="ECO:0000256" key="6">
    <source>
        <dbReference type="ARBA" id="ARBA00022729"/>
    </source>
</evidence>
<proteinExistence type="inferred from homology"/>
<keyword evidence="6" id="KW-0732">Signal</keyword>
<feature type="domain" description="TonB-dependent receptor plug" evidence="15">
    <location>
        <begin position="274"/>
        <end position="352"/>
    </location>
</feature>
<accession>A0ABW5NA32</accession>
<keyword evidence="18" id="KW-1185">Reference proteome</keyword>
<keyword evidence="2 12" id="KW-0813">Transport</keyword>
<evidence type="ECO:0000256" key="1">
    <source>
        <dbReference type="ARBA" id="ARBA00004571"/>
    </source>
</evidence>
<comment type="similarity">
    <text evidence="12 13">Belongs to the TonB-dependent receptor family.</text>
</comment>
<dbReference type="InterPro" id="IPR032508">
    <property type="entry name" value="FecR_C"/>
</dbReference>
<evidence type="ECO:0000256" key="2">
    <source>
        <dbReference type="ARBA" id="ARBA00022448"/>
    </source>
</evidence>
<dbReference type="Gene3D" id="2.60.40.1120">
    <property type="entry name" value="Carboxypeptidase-like, regulatory domain"/>
    <property type="match status" value="1"/>
</dbReference>
<evidence type="ECO:0000256" key="4">
    <source>
        <dbReference type="ARBA" id="ARBA00022496"/>
    </source>
</evidence>
<dbReference type="Gene3D" id="3.55.50.30">
    <property type="match status" value="1"/>
</dbReference>
<organism evidence="17 18">
    <name type="scientific">Aquimarina hainanensis</name>
    <dbReference type="NCBI Taxonomy" id="1578017"/>
    <lineage>
        <taxon>Bacteria</taxon>
        <taxon>Pseudomonadati</taxon>
        <taxon>Bacteroidota</taxon>
        <taxon>Flavobacteriia</taxon>
        <taxon>Flavobacteriales</taxon>
        <taxon>Flavobacteriaceae</taxon>
        <taxon>Aquimarina</taxon>
    </lineage>
</organism>
<comment type="subcellular location">
    <subcellularLocation>
        <location evidence="1 12">Cell outer membrane</location>
        <topology evidence="1 12">Multi-pass membrane protein</topology>
    </subcellularLocation>
</comment>
<dbReference type="PROSITE" id="PS52016">
    <property type="entry name" value="TONB_DEPENDENT_REC_3"/>
    <property type="match status" value="1"/>
</dbReference>
<evidence type="ECO:0000256" key="8">
    <source>
        <dbReference type="ARBA" id="ARBA00023065"/>
    </source>
</evidence>
<keyword evidence="10 12" id="KW-0472">Membrane</keyword>
<keyword evidence="8" id="KW-0406">Ion transport</keyword>
<dbReference type="InterPro" id="IPR012910">
    <property type="entry name" value="Plug_dom"/>
</dbReference>
<evidence type="ECO:0000259" key="15">
    <source>
        <dbReference type="Pfam" id="PF07715"/>
    </source>
</evidence>
<protein>
    <submittedName>
        <fullName evidence="17">TonB-dependent receptor domain-containing protein</fullName>
    </submittedName>
</protein>
<dbReference type="Pfam" id="PF00593">
    <property type="entry name" value="TonB_dep_Rec_b-barrel"/>
    <property type="match status" value="1"/>
</dbReference>
<dbReference type="Gene3D" id="2.170.130.10">
    <property type="entry name" value="TonB-dependent receptor, plug domain"/>
    <property type="match status" value="1"/>
</dbReference>
<name>A0ABW5NA32_9FLAO</name>
<dbReference type="InterPro" id="IPR008969">
    <property type="entry name" value="CarboxyPept-like_regulatory"/>
</dbReference>
<dbReference type="PANTHER" id="PTHR32552">
    <property type="entry name" value="FERRICHROME IRON RECEPTOR-RELATED"/>
    <property type="match status" value="1"/>
</dbReference>
<evidence type="ECO:0000259" key="16">
    <source>
        <dbReference type="Pfam" id="PF16344"/>
    </source>
</evidence>
<evidence type="ECO:0000256" key="10">
    <source>
        <dbReference type="ARBA" id="ARBA00023136"/>
    </source>
</evidence>
<keyword evidence="7" id="KW-0408">Iron</keyword>
<dbReference type="Pfam" id="PF13715">
    <property type="entry name" value="CarbopepD_reg_2"/>
    <property type="match status" value="1"/>
</dbReference>
<reference evidence="18" key="1">
    <citation type="journal article" date="2019" name="Int. J. Syst. Evol. Microbiol.">
        <title>The Global Catalogue of Microorganisms (GCM) 10K type strain sequencing project: providing services to taxonomists for standard genome sequencing and annotation.</title>
        <authorList>
            <consortium name="The Broad Institute Genomics Platform"/>
            <consortium name="The Broad Institute Genome Sequencing Center for Infectious Disease"/>
            <person name="Wu L."/>
            <person name="Ma J."/>
        </authorList>
    </citation>
    <scope>NUCLEOTIDE SEQUENCE [LARGE SCALE GENOMIC DNA]</scope>
    <source>
        <strain evidence="18">KCTC 42423</strain>
    </source>
</reference>
<evidence type="ECO:0000256" key="5">
    <source>
        <dbReference type="ARBA" id="ARBA00022692"/>
    </source>
</evidence>
<dbReference type="InterPro" id="IPR036942">
    <property type="entry name" value="Beta-barrel_TonB_sf"/>
</dbReference>
<gene>
    <name evidence="17" type="ORF">ACFSTE_12995</name>
</gene>
<keyword evidence="3 12" id="KW-1134">Transmembrane beta strand</keyword>
<keyword evidence="17" id="KW-0675">Receptor</keyword>
<dbReference type="InterPro" id="IPR000531">
    <property type="entry name" value="Beta-barrel_TonB"/>
</dbReference>
<dbReference type="Pfam" id="PF07715">
    <property type="entry name" value="Plug"/>
    <property type="match status" value="1"/>
</dbReference>
<dbReference type="Proteomes" id="UP001597459">
    <property type="component" value="Unassembled WGS sequence"/>
</dbReference>
<dbReference type="SUPFAM" id="SSF49464">
    <property type="entry name" value="Carboxypeptidase regulatory domain-like"/>
    <property type="match status" value="1"/>
</dbReference>
<dbReference type="SUPFAM" id="SSF56935">
    <property type="entry name" value="Porins"/>
    <property type="match status" value="1"/>
</dbReference>
<evidence type="ECO:0000256" key="9">
    <source>
        <dbReference type="ARBA" id="ARBA00023077"/>
    </source>
</evidence>
<keyword evidence="11 12" id="KW-0998">Cell outer membrane</keyword>
<dbReference type="EMBL" id="JBHULX010000022">
    <property type="protein sequence ID" value="MFD2591749.1"/>
    <property type="molecule type" value="Genomic_DNA"/>
</dbReference>
<feature type="domain" description="Protein FecR C-terminal" evidence="16">
    <location>
        <begin position="27"/>
        <end position="93"/>
    </location>
</feature>
<evidence type="ECO:0000313" key="18">
    <source>
        <dbReference type="Proteomes" id="UP001597459"/>
    </source>
</evidence>
<evidence type="ECO:0000256" key="12">
    <source>
        <dbReference type="PROSITE-ProRule" id="PRU01360"/>
    </source>
</evidence>
<dbReference type="Pfam" id="PF16344">
    <property type="entry name" value="FecR_C"/>
    <property type="match status" value="1"/>
</dbReference>
<feature type="domain" description="TonB-dependent receptor-like beta-barrel" evidence="14">
    <location>
        <begin position="438"/>
        <end position="858"/>
    </location>
</feature>
<dbReference type="InterPro" id="IPR039426">
    <property type="entry name" value="TonB-dep_rcpt-like"/>
</dbReference>
<keyword evidence="4" id="KW-0410">Iron transport</keyword>